<dbReference type="AlphaFoldDB" id="A0A1C3XM56"/>
<dbReference type="Proteomes" id="UP000183174">
    <property type="component" value="Unassembled WGS sequence"/>
</dbReference>
<dbReference type="InterPro" id="IPR014988">
    <property type="entry name" value="Uncharacterised_YqcI/YcgG"/>
</dbReference>
<organism evidence="1 2">
    <name type="scientific">Bradyrhizobium yuanmingense</name>
    <dbReference type="NCBI Taxonomy" id="108015"/>
    <lineage>
        <taxon>Bacteria</taxon>
        <taxon>Pseudomonadati</taxon>
        <taxon>Pseudomonadota</taxon>
        <taxon>Alphaproteobacteria</taxon>
        <taxon>Hyphomicrobiales</taxon>
        <taxon>Nitrobacteraceae</taxon>
        <taxon>Bradyrhizobium</taxon>
    </lineage>
</organism>
<name>A0A1C3XM56_9BRAD</name>
<dbReference type="Pfam" id="PF08892">
    <property type="entry name" value="YqcI_YcgG"/>
    <property type="match status" value="1"/>
</dbReference>
<proteinExistence type="predicted"/>
<sequence length="208" mass="23690">MTGFEGVFVTTACPFARWANYITCKVVTKDDFISAVTCVRKFSREPDRHKTDAVLVELVPEFYGSALAGLAEVLHTLLLCSIDLQPERIYADIQSQNWRLSLNGADFFVVVLAPEYKPSHPRFTHGNAFVLLQPEALFSELRITSGRRRKSYSSRAQRSFYRAKQSYFAHHSLGTPKAYRFLLDHEGAGIPWWESLVRADLREPLESS</sequence>
<gene>
    <name evidence="1" type="ORF">GA0061099_10503</name>
</gene>
<dbReference type="RefSeq" id="WP_158644923.1">
    <property type="nucleotide sequence ID" value="NZ_FMAE01000050.1"/>
</dbReference>
<accession>A0A1C3XM56</accession>
<reference evidence="1 2" key="1">
    <citation type="submission" date="2016-08" db="EMBL/GenBank/DDBJ databases">
        <authorList>
            <person name="Seilhamer J.J."/>
        </authorList>
    </citation>
    <scope>NUCLEOTIDE SEQUENCE [LARGE SCALE GENOMIC DNA]</scope>
    <source>
        <strain evidence="1 2">CCBAU 10071</strain>
    </source>
</reference>
<protein>
    <submittedName>
        <fullName evidence="1">YqcI/YcgG family protein</fullName>
    </submittedName>
</protein>
<evidence type="ECO:0000313" key="2">
    <source>
        <dbReference type="Proteomes" id="UP000183174"/>
    </source>
</evidence>
<dbReference type="EMBL" id="FMAE01000050">
    <property type="protein sequence ID" value="SCB53136.1"/>
    <property type="molecule type" value="Genomic_DNA"/>
</dbReference>
<evidence type="ECO:0000313" key="1">
    <source>
        <dbReference type="EMBL" id="SCB53136.1"/>
    </source>
</evidence>